<evidence type="ECO:0000256" key="13">
    <source>
        <dbReference type="ARBA" id="ARBA00047880"/>
    </source>
</evidence>
<keyword evidence="18" id="KW-1185">Reference proteome</keyword>
<dbReference type="PIRSF" id="PIRSF004491">
    <property type="entry name" value="FAD_Synth"/>
    <property type="match status" value="1"/>
</dbReference>
<evidence type="ECO:0000256" key="6">
    <source>
        <dbReference type="ARBA" id="ARBA00022679"/>
    </source>
</evidence>
<dbReference type="RefSeq" id="WP_123934372.1">
    <property type="nucleotide sequence ID" value="NZ_CP033897.1"/>
</dbReference>
<keyword evidence="5 15" id="KW-0288">FMN</keyword>
<evidence type="ECO:0000313" key="18">
    <source>
        <dbReference type="Proteomes" id="UP000271587"/>
    </source>
</evidence>
<evidence type="ECO:0000256" key="9">
    <source>
        <dbReference type="ARBA" id="ARBA00022777"/>
    </source>
</evidence>
<evidence type="ECO:0000256" key="15">
    <source>
        <dbReference type="PIRNR" id="PIRNR004491"/>
    </source>
</evidence>
<keyword evidence="4 15" id="KW-0285">Flavoprotein</keyword>
<dbReference type="FunFam" id="3.40.50.620:FF:000021">
    <property type="entry name" value="Riboflavin biosynthesis protein"/>
    <property type="match status" value="1"/>
</dbReference>
<comment type="pathway">
    <text evidence="2 15">Cofactor biosynthesis; FAD biosynthesis; FAD from FMN: step 1/1.</text>
</comment>
<dbReference type="InterPro" id="IPR015864">
    <property type="entry name" value="FAD_synthase"/>
</dbReference>
<dbReference type="GO" id="GO:0003919">
    <property type="term" value="F:FMN adenylyltransferase activity"/>
    <property type="evidence" value="ECO:0007669"/>
    <property type="project" value="UniProtKB-UniRule"/>
</dbReference>
<dbReference type="NCBIfam" id="NF004160">
    <property type="entry name" value="PRK05627.1-3"/>
    <property type="match status" value="1"/>
</dbReference>
<evidence type="ECO:0000256" key="3">
    <source>
        <dbReference type="ARBA" id="ARBA00005201"/>
    </source>
</evidence>
<dbReference type="GO" id="GO:0008531">
    <property type="term" value="F:riboflavin kinase activity"/>
    <property type="evidence" value="ECO:0007669"/>
    <property type="project" value="UniProtKB-UniRule"/>
</dbReference>
<dbReference type="FunFam" id="2.40.30.30:FF:000003">
    <property type="entry name" value="Riboflavin biosynthesis protein"/>
    <property type="match status" value="1"/>
</dbReference>
<keyword evidence="10 15" id="KW-0274">FAD</keyword>
<comment type="function">
    <text evidence="1">Catalyzes the phosphorylation of riboflavin to FMN followed by the adenylation of FMN to FAD.</text>
</comment>
<dbReference type="PANTHER" id="PTHR22749:SF6">
    <property type="entry name" value="RIBOFLAVIN KINASE"/>
    <property type="match status" value="1"/>
</dbReference>
<name>A0A3G6J0Z1_9CORY</name>
<sequence>MDIWQRFDEIPDHTEASVVTIGVFDGVHRGHQTLISEATQRARDLGLPSILLTFNPHPLAVLRPDRIPPMLGSVGDRAELARASGIDHMLAMSFSADLARLEPEAFFRDVLMEKLRAKVIVVGENFTFGFKAAGDTDTLKALGKQYGVEVIVRELLAEDGTVLSSTVIREALQRGDVQRANWCLGRVFTVNGQVVRGAGRGGKELGYPTANLYFPDQVALPADGVYAGLLTITSSAPIEGDMERGVAYPAAISVGHNPTFGDERRSVESYVIDREADLYGHSVEVAFIGHIRGMEKFDGVEQLLEAMGRDVAKAKDIIAEATEITKQYCYTVLHENDTNTNSDNQSHKG</sequence>
<dbReference type="InterPro" id="IPR023468">
    <property type="entry name" value="Riboflavin_kinase"/>
</dbReference>
<dbReference type="PANTHER" id="PTHR22749">
    <property type="entry name" value="RIBOFLAVIN KINASE/FMN ADENYLYLTRANSFERASE"/>
    <property type="match status" value="1"/>
</dbReference>
<keyword evidence="7 15" id="KW-0548">Nucleotidyltransferase</keyword>
<evidence type="ECO:0000256" key="12">
    <source>
        <dbReference type="ARBA" id="ARBA00023268"/>
    </source>
</evidence>
<evidence type="ECO:0000256" key="5">
    <source>
        <dbReference type="ARBA" id="ARBA00022643"/>
    </source>
</evidence>
<comment type="pathway">
    <text evidence="3 15">Cofactor biosynthesis; FMN biosynthesis; FMN from riboflavin (ATP route): step 1/1.</text>
</comment>
<organism evidence="17 18">
    <name type="scientific">Corynebacterium gerontici</name>
    <dbReference type="NCBI Taxonomy" id="2079234"/>
    <lineage>
        <taxon>Bacteria</taxon>
        <taxon>Bacillati</taxon>
        <taxon>Actinomycetota</taxon>
        <taxon>Actinomycetes</taxon>
        <taxon>Mycobacteriales</taxon>
        <taxon>Corynebacteriaceae</taxon>
        <taxon>Corynebacterium</taxon>
    </lineage>
</organism>
<keyword evidence="11 15" id="KW-0067">ATP-binding</keyword>
<keyword evidence="12" id="KW-0511">Multifunctional enzyme</keyword>
<dbReference type="KEGG" id="cgk:CGERO_06645"/>
<dbReference type="AlphaFoldDB" id="A0A3G6J0Z1"/>
<evidence type="ECO:0000256" key="8">
    <source>
        <dbReference type="ARBA" id="ARBA00022741"/>
    </source>
</evidence>
<dbReference type="EC" id="2.7.1.26" evidence="15"/>
<accession>A0A3G6J0Z1</accession>
<dbReference type="GO" id="GO:0005524">
    <property type="term" value="F:ATP binding"/>
    <property type="evidence" value="ECO:0007669"/>
    <property type="project" value="UniProtKB-UniRule"/>
</dbReference>
<evidence type="ECO:0000256" key="2">
    <source>
        <dbReference type="ARBA" id="ARBA00004726"/>
    </source>
</evidence>
<proteinExistence type="inferred from homology"/>
<dbReference type="InterPro" id="IPR002606">
    <property type="entry name" value="Riboflavin_kinase_bac"/>
</dbReference>
<comment type="similarity">
    <text evidence="15">Belongs to the ribF family.</text>
</comment>
<feature type="domain" description="Riboflavin kinase" evidence="16">
    <location>
        <begin position="183"/>
        <end position="319"/>
    </location>
</feature>
<evidence type="ECO:0000256" key="11">
    <source>
        <dbReference type="ARBA" id="ARBA00022840"/>
    </source>
</evidence>
<protein>
    <recommendedName>
        <fullName evidence="15">Riboflavin biosynthesis protein</fullName>
    </recommendedName>
    <domain>
        <recommendedName>
            <fullName evidence="15">Riboflavin kinase</fullName>
            <ecNumber evidence="15">2.7.1.26</ecNumber>
        </recommendedName>
        <alternativeName>
            <fullName evidence="15">Flavokinase</fullName>
        </alternativeName>
    </domain>
    <domain>
        <recommendedName>
            <fullName evidence="15">FMN adenylyltransferase</fullName>
            <ecNumber evidence="15">2.7.7.2</ecNumber>
        </recommendedName>
        <alternativeName>
            <fullName evidence="15">FAD pyrophosphorylase</fullName>
        </alternativeName>
        <alternativeName>
            <fullName evidence="15">FAD synthase</fullName>
        </alternativeName>
    </domain>
</protein>
<evidence type="ECO:0000313" key="17">
    <source>
        <dbReference type="EMBL" id="AZA11629.1"/>
    </source>
</evidence>
<dbReference type="SMART" id="SM00904">
    <property type="entry name" value="Flavokinase"/>
    <property type="match status" value="1"/>
</dbReference>
<dbReference type="Proteomes" id="UP000271587">
    <property type="component" value="Chromosome"/>
</dbReference>
<dbReference type="CDD" id="cd02064">
    <property type="entry name" value="FAD_synthetase_N"/>
    <property type="match status" value="1"/>
</dbReference>
<dbReference type="EC" id="2.7.7.2" evidence="15"/>
<evidence type="ECO:0000256" key="4">
    <source>
        <dbReference type="ARBA" id="ARBA00022630"/>
    </source>
</evidence>
<evidence type="ECO:0000256" key="14">
    <source>
        <dbReference type="ARBA" id="ARBA00049494"/>
    </source>
</evidence>
<dbReference type="InterPro" id="IPR014729">
    <property type="entry name" value="Rossmann-like_a/b/a_fold"/>
</dbReference>
<evidence type="ECO:0000256" key="10">
    <source>
        <dbReference type="ARBA" id="ARBA00022827"/>
    </source>
</evidence>
<dbReference type="EMBL" id="CP033897">
    <property type="protein sequence ID" value="AZA11629.1"/>
    <property type="molecule type" value="Genomic_DNA"/>
</dbReference>
<dbReference type="InterPro" id="IPR023465">
    <property type="entry name" value="Riboflavin_kinase_dom_sf"/>
</dbReference>
<dbReference type="UniPathway" id="UPA00277">
    <property type="reaction ID" value="UER00407"/>
</dbReference>
<dbReference type="SUPFAM" id="SSF82114">
    <property type="entry name" value="Riboflavin kinase-like"/>
    <property type="match status" value="1"/>
</dbReference>
<gene>
    <name evidence="17" type="primary">ribF</name>
    <name evidence="17" type="ORF">CGERO_06645</name>
</gene>
<keyword evidence="9 15" id="KW-0418">Kinase</keyword>
<keyword evidence="6 15" id="KW-0808">Transferase</keyword>
<dbReference type="SUPFAM" id="SSF52374">
    <property type="entry name" value="Nucleotidylyl transferase"/>
    <property type="match status" value="1"/>
</dbReference>
<dbReference type="GO" id="GO:0009398">
    <property type="term" value="P:FMN biosynthetic process"/>
    <property type="evidence" value="ECO:0007669"/>
    <property type="project" value="UniProtKB-UniRule"/>
</dbReference>
<dbReference type="GO" id="GO:0009231">
    <property type="term" value="P:riboflavin biosynthetic process"/>
    <property type="evidence" value="ECO:0007669"/>
    <property type="project" value="InterPro"/>
</dbReference>
<dbReference type="Pfam" id="PF01687">
    <property type="entry name" value="Flavokinase"/>
    <property type="match status" value="1"/>
</dbReference>
<dbReference type="NCBIfam" id="TIGR00083">
    <property type="entry name" value="ribF"/>
    <property type="match status" value="1"/>
</dbReference>
<dbReference type="Gene3D" id="3.40.50.620">
    <property type="entry name" value="HUPs"/>
    <property type="match status" value="1"/>
</dbReference>
<evidence type="ECO:0000259" key="16">
    <source>
        <dbReference type="SMART" id="SM00904"/>
    </source>
</evidence>
<dbReference type="UniPathway" id="UPA00276">
    <property type="reaction ID" value="UER00406"/>
</dbReference>
<dbReference type="Pfam" id="PF06574">
    <property type="entry name" value="FAD_syn"/>
    <property type="match status" value="1"/>
</dbReference>
<comment type="catalytic activity">
    <reaction evidence="13 15">
        <text>riboflavin + ATP = FMN + ADP + H(+)</text>
        <dbReference type="Rhea" id="RHEA:14357"/>
        <dbReference type="ChEBI" id="CHEBI:15378"/>
        <dbReference type="ChEBI" id="CHEBI:30616"/>
        <dbReference type="ChEBI" id="CHEBI:57986"/>
        <dbReference type="ChEBI" id="CHEBI:58210"/>
        <dbReference type="ChEBI" id="CHEBI:456216"/>
        <dbReference type="EC" id="2.7.1.26"/>
    </reaction>
</comment>
<keyword evidence="8 15" id="KW-0547">Nucleotide-binding</keyword>
<evidence type="ECO:0000256" key="1">
    <source>
        <dbReference type="ARBA" id="ARBA00002121"/>
    </source>
</evidence>
<dbReference type="Gene3D" id="2.40.30.30">
    <property type="entry name" value="Riboflavin kinase-like"/>
    <property type="match status" value="1"/>
</dbReference>
<dbReference type="InterPro" id="IPR015865">
    <property type="entry name" value="Riboflavin_kinase_bac/euk"/>
</dbReference>
<dbReference type="OrthoDB" id="9803667at2"/>
<dbReference type="GO" id="GO:0006747">
    <property type="term" value="P:FAD biosynthetic process"/>
    <property type="evidence" value="ECO:0007669"/>
    <property type="project" value="UniProtKB-UniRule"/>
</dbReference>
<comment type="catalytic activity">
    <reaction evidence="14 15">
        <text>FMN + ATP + H(+) = FAD + diphosphate</text>
        <dbReference type="Rhea" id="RHEA:17237"/>
        <dbReference type="ChEBI" id="CHEBI:15378"/>
        <dbReference type="ChEBI" id="CHEBI:30616"/>
        <dbReference type="ChEBI" id="CHEBI:33019"/>
        <dbReference type="ChEBI" id="CHEBI:57692"/>
        <dbReference type="ChEBI" id="CHEBI:58210"/>
        <dbReference type="EC" id="2.7.7.2"/>
    </reaction>
</comment>
<reference evidence="17 18" key="1">
    <citation type="submission" date="2018-11" db="EMBL/GenBank/DDBJ databases">
        <authorList>
            <person name="Kleinhagauer T."/>
            <person name="Glaeser S.P."/>
            <person name="Spergser J."/>
            <person name="Ruckert C."/>
            <person name="Kaempfer P."/>
            <person name="Busse H.-J."/>
        </authorList>
    </citation>
    <scope>NUCLEOTIDE SEQUENCE [LARGE SCALE GENOMIC DNA]</scope>
    <source>
        <strain evidence="17 18">W8</strain>
    </source>
</reference>
<evidence type="ECO:0000256" key="7">
    <source>
        <dbReference type="ARBA" id="ARBA00022695"/>
    </source>
</evidence>